<evidence type="ECO:0000256" key="5">
    <source>
        <dbReference type="SAM" id="Phobius"/>
    </source>
</evidence>
<comment type="caution">
    <text evidence="6">The sequence shown here is derived from an EMBL/GenBank/DDBJ whole genome shotgun (WGS) entry which is preliminary data.</text>
</comment>
<comment type="subcellular location">
    <subcellularLocation>
        <location evidence="1">Membrane</location>
        <topology evidence="1">Multi-pass membrane protein</topology>
    </subcellularLocation>
</comment>
<keyword evidence="8" id="KW-1185">Reference proteome</keyword>
<feature type="transmembrane region" description="Helical" evidence="5">
    <location>
        <begin position="153"/>
        <end position="171"/>
    </location>
</feature>
<gene>
    <name evidence="7" type="ORF">CYMTET_22085</name>
    <name evidence="6" type="ORF">CYMTET_37143</name>
</gene>
<dbReference type="PANTHER" id="PTHR24002:SF3">
    <property type="entry name" value="SOLUTE CARRIER FAMILY 22 MEMBER 18"/>
    <property type="match status" value="1"/>
</dbReference>
<keyword evidence="2 5" id="KW-0812">Transmembrane</keyword>
<dbReference type="Proteomes" id="UP001190700">
    <property type="component" value="Unassembled WGS sequence"/>
</dbReference>
<dbReference type="EMBL" id="LGRX02010934">
    <property type="protein sequence ID" value="KAK3269475.1"/>
    <property type="molecule type" value="Genomic_DNA"/>
</dbReference>
<feature type="transmembrane region" description="Helical" evidence="5">
    <location>
        <begin position="177"/>
        <end position="199"/>
    </location>
</feature>
<evidence type="ECO:0008006" key="9">
    <source>
        <dbReference type="Google" id="ProtNLM"/>
    </source>
</evidence>
<keyword evidence="4 5" id="KW-0472">Membrane</keyword>
<dbReference type="Pfam" id="PF07690">
    <property type="entry name" value="MFS_1"/>
    <property type="match status" value="1"/>
</dbReference>
<dbReference type="PRINTS" id="PR01035">
    <property type="entry name" value="TCRTETA"/>
</dbReference>
<dbReference type="InterPro" id="IPR036259">
    <property type="entry name" value="MFS_trans_sf"/>
</dbReference>
<name>A0AAE0F6Y2_9CHLO</name>
<feature type="transmembrane region" description="Helical" evidence="5">
    <location>
        <begin position="299"/>
        <end position="319"/>
    </location>
</feature>
<evidence type="ECO:0000256" key="1">
    <source>
        <dbReference type="ARBA" id="ARBA00004141"/>
    </source>
</evidence>
<feature type="transmembrane region" description="Helical" evidence="5">
    <location>
        <begin position="62"/>
        <end position="81"/>
    </location>
</feature>
<reference evidence="6 8" key="1">
    <citation type="journal article" date="2015" name="Genome Biol. Evol.">
        <title>Comparative Genomics of a Bacterivorous Green Alga Reveals Evolutionary Causalities and Consequences of Phago-Mixotrophic Mode of Nutrition.</title>
        <authorList>
            <person name="Burns J.A."/>
            <person name="Paasch A."/>
            <person name="Narechania A."/>
            <person name="Kim E."/>
        </authorList>
    </citation>
    <scope>NUCLEOTIDE SEQUENCE [LARGE SCALE GENOMIC DNA]</scope>
    <source>
        <strain evidence="6">PLY_AMNH</strain>
    </source>
</reference>
<dbReference type="AlphaFoldDB" id="A0AAE0F6Y2"/>
<dbReference type="PANTHER" id="PTHR24002">
    <property type="entry name" value="SOLUTE CARRIER FAMILY 22 MEMBER 18"/>
    <property type="match status" value="1"/>
</dbReference>
<accession>A0AAE0F6Y2</accession>
<evidence type="ECO:0000313" key="8">
    <source>
        <dbReference type="Proteomes" id="UP001190700"/>
    </source>
</evidence>
<sequence length="418" mass="44441">MASISFNLTIRPEINLEMHSNKTALYTIYVNIVLFALCYQLQSPLEPYLVSKLSDGDDNRAYSSVQAWFSFIQTIGSLLMGSLLDKFGLQGGFVLTFLSSAVHYGILANATTLQLLYISKIPTLFMHGFLCAQTAVSQLTTDGSSRMAALGRLTACYTAGATVGPALGGYLGASGDYYFGAKLAVCGSLLSAVLSYAFVPAHLVTSASETEPPKADVKTSLKTVFLSAYDLFLVKGVTGVANSMQSTAFPLIAKNYFSFQEEQMGLAQSAMTLATTVCSIFLPGPLTSALGSSIAVVRLCLWGSILGLALQTLLLAYAVENLITLFFISKLFVSVFQFLLSTSLTGESVGRVPAECKGTLMGTEHALFSVVRVFTPALAVAVLEANGVIGVSAYAAVMYTSGTGLFAMTTRFIKQKEA</sequence>
<evidence type="ECO:0000256" key="4">
    <source>
        <dbReference type="ARBA" id="ARBA00023136"/>
    </source>
</evidence>
<proteinExistence type="predicted"/>
<keyword evidence="3 5" id="KW-1133">Transmembrane helix</keyword>
<dbReference type="InterPro" id="IPR001958">
    <property type="entry name" value="Tet-R_TetA/multi-R_MdtG-like"/>
</dbReference>
<feature type="transmembrane region" description="Helical" evidence="5">
    <location>
        <begin position="389"/>
        <end position="408"/>
    </location>
</feature>
<evidence type="ECO:0000256" key="2">
    <source>
        <dbReference type="ARBA" id="ARBA00022692"/>
    </source>
</evidence>
<organism evidence="6 8">
    <name type="scientific">Cymbomonas tetramitiformis</name>
    <dbReference type="NCBI Taxonomy" id="36881"/>
    <lineage>
        <taxon>Eukaryota</taxon>
        <taxon>Viridiplantae</taxon>
        <taxon>Chlorophyta</taxon>
        <taxon>Pyramimonadophyceae</taxon>
        <taxon>Pyramimonadales</taxon>
        <taxon>Pyramimonadaceae</taxon>
        <taxon>Cymbomonas</taxon>
    </lineage>
</organism>
<dbReference type="SUPFAM" id="SSF103473">
    <property type="entry name" value="MFS general substrate transporter"/>
    <property type="match status" value="1"/>
</dbReference>
<dbReference type="GO" id="GO:0022857">
    <property type="term" value="F:transmembrane transporter activity"/>
    <property type="evidence" value="ECO:0007669"/>
    <property type="project" value="InterPro"/>
</dbReference>
<protein>
    <recommendedName>
        <fullName evidence="9">Major facilitator superfamily (MFS) profile domain-containing protein</fullName>
    </recommendedName>
</protein>
<dbReference type="Gene3D" id="1.20.1250.20">
    <property type="entry name" value="MFS general substrate transporter like domains"/>
    <property type="match status" value="1"/>
</dbReference>
<evidence type="ECO:0000256" key="3">
    <source>
        <dbReference type="ARBA" id="ARBA00022989"/>
    </source>
</evidence>
<dbReference type="GO" id="GO:0016020">
    <property type="term" value="C:membrane"/>
    <property type="evidence" value="ECO:0007669"/>
    <property type="project" value="UniProtKB-SubCell"/>
</dbReference>
<feature type="transmembrane region" description="Helical" evidence="5">
    <location>
        <begin position="93"/>
        <end position="118"/>
    </location>
</feature>
<evidence type="ECO:0000313" key="6">
    <source>
        <dbReference type="EMBL" id="KAK3253612.1"/>
    </source>
</evidence>
<feature type="transmembrane region" description="Helical" evidence="5">
    <location>
        <begin position="325"/>
        <end position="345"/>
    </location>
</feature>
<dbReference type="GO" id="GO:0005635">
    <property type="term" value="C:nuclear envelope"/>
    <property type="evidence" value="ECO:0007669"/>
    <property type="project" value="TreeGrafter"/>
</dbReference>
<reference evidence="6" key="2">
    <citation type="submission" date="2023-06" db="EMBL/GenBank/DDBJ databases">
        <title>Long-read-based genome assembly of the green algal bacterivore Cymbomonas tetramitiformis.</title>
        <authorList>
            <person name="Gyaltshen Y."/>
            <person name="Rozenberg A."/>
            <person name="Paasch A."/>
            <person name="Burns J.A."/>
            <person name="Warring S."/>
            <person name="Larson R."/>
            <person name="Maurer-Alcala X."/>
            <person name="Dacks J."/>
            <person name="Kim E."/>
        </authorList>
    </citation>
    <scope>NUCLEOTIDE SEQUENCE</scope>
    <source>
        <strain evidence="6">PLY_AMNH</strain>
    </source>
</reference>
<evidence type="ECO:0000313" key="7">
    <source>
        <dbReference type="EMBL" id="KAK3269475.1"/>
    </source>
</evidence>
<feature type="transmembrane region" description="Helical" evidence="5">
    <location>
        <begin position="24"/>
        <end position="42"/>
    </location>
</feature>
<dbReference type="EMBL" id="LGRX02024735">
    <property type="protein sequence ID" value="KAK3253612.1"/>
    <property type="molecule type" value="Genomic_DNA"/>
</dbReference>
<dbReference type="InterPro" id="IPR011701">
    <property type="entry name" value="MFS"/>
</dbReference>